<evidence type="ECO:0000256" key="1">
    <source>
        <dbReference type="SAM" id="MobiDB-lite"/>
    </source>
</evidence>
<feature type="region of interest" description="Disordered" evidence="1">
    <location>
        <begin position="132"/>
        <end position="160"/>
    </location>
</feature>
<dbReference type="AlphaFoldDB" id="A0A2T2YUQ7"/>
<dbReference type="InterPro" id="IPR024311">
    <property type="entry name" value="Lipocalin-like"/>
</dbReference>
<proteinExistence type="predicted"/>
<protein>
    <recommendedName>
        <fullName evidence="2">Lipocalin-like domain-containing protein</fullName>
    </recommendedName>
</protein>
<feature type="domain" description="Lipocalin-like" evidence="2">
    <location>
        <begin position="51"/>
        <end position="123"/>
    </location>
</feature>
<dbReference type="Proteomes" id="UP000241647">
    <property type="component" value="Unassembled WGS sequence"/>
</dbReference>
<evidence type="ECO:0000313" key="4">
    <source>
        <dbReference type="Proteomes" id="UP000241647"/>
    </source>
</evidence>
<accession>A0A2T2YUQ7</accession>
<comment type="caution">
    <text evidence="3">The sequence shown here is derived from an EMBL/GenBank/DDBJ whole genome shotgun (WGS) entry which is preliminary data.</text>
</comment>
<name>A0A2T2YUQ7_9NOCA</name>
<reference evidence="3 4" key="1">
    <citation type="submission" date="2018-02" db="EMBL/GenBank/DDBJ databases">
        <title>8 Nocardia nova and 1 Nocardia cyriacigeorgica strain used for evolution to TMP-SMX.</title>
        <authorList>
            <person name="Mehta H."/>
            <person name="Weng J."/>
            <person name="Shamoo Y."/>
        </authorList>
    </citation>
    <scope>NUCLEOTIDE SEQUENCE [LARGE SCALE GENOMIC DNA]</scope>
    <source>
        <strain evidence="3 4">ATCC 33727</strain>
    </source>
</reference>
<feature type="region of interest" description="Disordered" evidence="1">
    <location>
        <begin position="1"/>
        <end position="32"/>
    </location>
</feature>
<dbReference type="EMBL" id="PYHS01000018">
    <property type="protein sequence ID" value="PSR59237.1"/>
    <property type="molecule type" value="Genomic_DNA"/>
</dbReference>
<dbReference type="Pfam" id="PF13924">
    <property type="entry name" value="Lipocalin_5"/>
    <property type="match status" value="1"/>
</dbReference>
<evidence type="ECO:0000259" key="2">
    <source>
        <dbReference type="Pfam" id="PF13924"/>
    </source>
</evidence>
<gene>
    <name evidence="3" type="ORF">C8259_27490</name>
</gene>
<sequence>MRRPHHPAPPDGYAPARRRGGDSEGSGIRLPPRVIRRSFRGTGYSPDPRLSDVRRAARGYLAYSEPFRVDEETRTVHHVTTVSLFPNWVGTDRLRIVRFDSDDGMTLSTPPFDFRETSWNGAVARRRITPHSGRSFTSLSSNRVENSAPDWSSPRAGRVG</sequence>
<organism evidence="3 4">
    <name type="scientific">Nocardia nova</name>
    <dbReference type="NCBI Taxonomy" id="37330"/>
    <lineage>
        <taxon>Bacteria</taxon>
        <taxon>Bacillati</taxon>
        <taxon>Actinomycetota</taxon>
        <taxon>Actinomycetes</taxon>
        <taxon>Mycobacteriales</taxon>
        <taxon>Nocardiaceae</taxon>
        <taxon>Nocardia</taxon>
    </lineage>
</organism>
<feature type="compositionally biased region" description="Polar residues" evidence="1">
    <location>
        <begin position="132"/>
        <end position="145"/>
    </location>
</feature>
<evidence type="ECO:0000313" key="3">
    <source>
        <dbReference type="EMBL" id="PSR59237.1"/>
    </source>
</evidence>